<keyword evidence="2" id="KW-1185">Reference proteome</keyword>
<dbReference type="EMBL" id="REGN01000700">
    <property type="protein sequence ID" value="RNA39856.1"/>
    <property type="molecule type" value="Genomic_DNA"/>
</dbReference>
<evidence type="ECO:0000313" key="2">
    <source>
        <dbReference type="Proteomes" id="UP000276133"/>
    </source>
</evidence>
<dbReference type="AlphaFoldDB" id="A0A3M7SVS8"/>
<sequence>MVKYQGPKQNHLCDLKGKYPKFKKFFKFKNKNALFLTNNNNEKKNLYHISNKPRLSFNTLITLDKKKFF</sequence>
<name>A0A3M7SVS8_BRAPC</name>
<evidence type="ECO:0000313" key="1">
    <source>
        <dbReference type="EMBL" id="RNA39856.1"/>
    </source>
</evidence>
<proteinExistence type="predicted"/>
<gene>
    <name evidence="1" type="ORF">BpHYR1_044395</name>
</gene>
<comment type="caution">
    <text evidence="1">The sequence shown here is derived from an EMBL/GenBank/DDBJ whole genome shotgun (WGS) entry which is preliminary data.</text>
</comment>
<organism evidence="1 2">
    <name type="scientific">Brachionus plicatilis</name>
    <name type="common">Marine rotifer</name>
    <name type="synonym">Brachionus muelleri</name>
    <dbReference type="NCBI Taxonomy" id="10195"/>
    <lineage>
        <taxon>Eukaryota</taxon>
        <taxon>Metazoa</taxon>
        <taxon>Spiralia</taxon>
        <taxon>Gnathifera</taxon>
        <taxon>Rotifera</taxon>
        <taxon>Eurotatoria</taxon>
        <taxon>Monogononta</taxon>
        <taxon>Pseudotrocha</taxon>
        <taxon>Ploima</taxon>
        <taxon>Brachionidae</taxon>
        <taxon>Brachionus</taxon>
    </lineage>
</organism>
<protein>
    <submittedName>
        <fullName evidence="1">Uncharacterized protein</fullName>
    </submittedName>
</protein>
<dbReference type="Proteomes" id="UP000276133">
    <property type="component" value="Unassembled WGS sequence"/>
</dbReference>
<accession>A0A3M7SVS8</accession>
<reference evidence="1 2" key="1">
    <citation type="journal article" date="2018" name="Sci. Rep.">
        <title>Genomic signatures of local adaptation to the degree of environmental predictability in rotifers.</title>
        <authorList>
            <person name="Franch-Gras L."/>
            <person name="Hahn C."/>
            <person name="Garcia-Roger E.M."/>
            <person name="Carmona M.J."/>
            <person name="Serra M."/>
            <person name="Gomez A."/>
        </authorList>
    </citation>
    <scope>NUCLEOTIDE SEQUENCE [LARGE SCALE GENOMIC DNA]</scope>
    <source>
        <strain evidence="1">HYR1</strain>
    </source>
</reference>